<reference evidence="4 7" key="1">
    <citation type="journal article" date="2014" name="Int. J. Syst. Evol. Microbiol.">
        <title>Complete genome sequence of Corynebacterium casei LMG S-19264T (=DSM 44701T), isolated from a smear-ripened cheese.</title>
        <authorList>
            <consortium name="US DOE Joint Genome Institute (JGI-PGF)"/>
            <person name="Walter F."/>
            <person name="Albersmeier A."/>
            <person name="Kalinowski J."/>
            <person name="Ruckert C."/>
        </authorList>
    </citation>
    <scope>NUCLEOTIDE SEQUENCE [LARGE SCALE GENOMIC DNA]</scope>
    <source>
        <strain evidence="4 7">JCM 4205</strain>
    </source>
</reference>
<gene>
    <name evidence="5" type="ORF">CP977_19255</name>
    <name evidence="4" type="ORF">GCM10010497_10570</name>
</gene>
<proteinExistence type="predicted"/>
<evidence type="ECO:0000313" key="5">
    <source>
        <dbReference type="EMBL" id="QEV34035.1"/>
    </source>
</evidence>
<dbReference type="InterPro" id="IPR008979">
    <property type="entry name" value="Galactose-bd-like_sf"/>
</dbReference>
<dbReference type="RefSeq" id="WP_062756946.1">
    <property type="nucleotide sequence ID" value="NZ_BMSJ01000001.1"/>
</dbReference>
<feature type="compositionally biased region" description="Low complexity" evidence="1">
    <location>
        <begin position="71"/>
        <end position="103"/>
    </location>
</feature>
<evidence type="ECO:0000313" key="6">
    <source>
        <dbReference type="Proteomes" id="UP000326029"/>
    </source>
</evidence>
<name>A0AAV4KCD2_9ACTN</name>
<feature type="compositionally biased region" description="Low complexity" evidence="1">
    <location>
        <begin position="159"/>
        <end position="178"/>
    </location>
</feature>
<feature type="region of interest" description="Disordered" evidence="1">
    <location>
        <begin position="1"/>
        <end position="121"/>
    </location>
</feature>
<reference evidence="4" key="3">
    <citation type="submission" date="2023-08" db="EMBL/GenBank/DDBJ databases">
        <authorList>
            <person name="Sun Q."/>
            <person name="Ohkuma M."/>
        </authorList>
    </citation>
    <scope>NUCLEOTIDE SEQUENCE</scope>
    <source>
        <strain evidence="4">JCM 4205</strain>
    </source>
</reference>
<dbReference type="PROSITE" id="PS51175">
    <property type="entry name" value="CBM6"/>
    <property type="match status" value="1"/>
</dbReference>
<evidence type="ECO:0000256" key="1">
    <source>
        <dbReference type="SAM" id="MobiDB-lite"/>
    </source>
</evidence>
<keyword evidence="2" id="KW-0812">Transmembrane</keyword>
<sequence>MAAGNDGSNKPEDDDPFGYLYEDGRAAGAQPPQGGGYGYPGPGQAQPGVPRTSYNQVRTVGDRRQYGGGQQHAQPYVPPQQQAPYGQPHAQYAAPETYGGQPPRQTPPPPQRGGSGRGPNTRGLLIGAVAVVAVVVLGIAAAVITNMNKDPEDDKAGGTTPTPTASSQPSETPSGEPSSPTPTPTDLPRQDAATLQLGGPAKLDTAVKGAKGPGGAYVVFNGQGGSASWTVEVPESGDYTLRIVYSVPGKDAKTSLTVNGEQPREIRMNNWAQAPEGDWEKGWTYTYSYVKLKKGTSNSLKISCEPGDSCDAILDQVYLEAGQTGKR</sequence>
<evidence type="ECO:0000259" key="3">
    <source>
        <dbReference type="PROSITE" id="PS51175"/>
    </source>
</evidence>
<dbReference type="EMBL" id="BMSJ01000001">
    <property type="protein sequence ID" value="GGR10320.1"/>
    <property type="molecule type" value="Genomic_DNA"/>
</dbReference>
<dbReference type="Gene3D" id="2.60.120.260">
    <property type="entry name" value="Galactose-binding domain-like"/>
    <property type="match status" value="1"/>
</dbReference>
<organism evidence="4 7">
    <name type="scientific">Streptomyces cinereoruber</name>
    <dbReference type="NCBI Taxonomy" id="67260"/>
    <lineage>
        <taxon>Bacteria</taxon>
        <taxon>Bacillati</taxon>
        <taxon>Actinomycetota</taxon>
        <taxon>Actinomycetes</taxon>
        <taxon>Kitasatosporales</taxon>
        <taxon>Streptomycetaceae</taxon>
        <taxon>Streptomyces</taxon>
    </lineage>
</organism>
<dbReference type="Proteomes" id="UP000326029">
    <property type="component" value="Chromosome"/>
</dbReference>
<dbReference type="Proteomes" id="UP000642014">
    <property type="component" value="Unassembled WGS sequence"/>
</dbReference>
<evidence type="ECO:0000313" key="7">
    <source>
        <dbReference type="Proteomes" id="UP000642014"/>
    </source>
</evidence>
<dbReference type="AlphaFoldDB" id="A0AAV4KCD2"/>
<evidence type="ECO:0000256" key="2">
    <source>
        <dbReference type="SAM" id="Phobius"/>
    </source>
</evidence>
<dbReference type="GeneID" id="95455905"/>
<evidence type="ECO:0000313" key="4">
    <source>
        <dbReference type="EMBL" id="GGR10320.1"/>
    </source>
</evidence>
<dbReference type="InterPro" id="IPR005084">
    <property type="entry name" value="CBM6"/>
</dbReference>
<feature type="transmembrane region" description="Helical" evidence="2">
    <location>
        <begin position="124"/>
        <end position="144"/>
    </location>
</feature>
<keyword evidence="2" id="KW-1133">Transmembrane helix</keyword>
<keyword evidence="2" id="KW-0472">Membrane</keyword>
<dbReference type="SUPFAM" id="SSF49785">
    <property type="entry name" value="Galactose-binding domain-like"/>
    <property type="match status" value="1"/>
</dbReference>
<protein>
    <submittedName>
        <fullName evidence="5">Carbohydrate-binding protein</fullName>
    </submittedName>
</protein>
<reference evidence="5 6" key="2">
    <citation type="submission" date="2017-09" db="EMBL/GenBank/DDBJ databases">
        <authorList>
            <person name="Lee N."/>
            <person name="Cho B.-K."/>
        </authorList>
    </citation>
    <scope>NUCLEOTIDE SEQUENCE [LARGE SCALE GENOMIC DNA]</scope>
    <source>
        <strain evidence="5 6">ATCC 19740</strain>
    </source>
</reference>
<dbReference type="EMBL" id="CP023693">
    <property type="protein sequence ID" value="QEV34035.1"/>
    <property type="molecule type" value="Genomic_DNA"/>
</dbReference>
<dbReference type="GO" id="GO:0030246">
    <property type="term" value="F:carbohydrate binding"/>
    <property type="evidence" value="ECO:0007669"/>
    <property type="project" value="InterPro"/>
</dbReference>
<keyword evidence="6" id="KW-1185">Reference proteome</keyword>
<accession>A0AAV4KCD2</accession>
<feature type="domain" description="CBM6" evidence="3">
    <location>
        <begin position="188"/>
        <end position="320"/>
    </location>
</feature>
<feature type="region of interest" description="Disordered" evidence="1">
    <location>
        <begin position="148"/>
        <end position="191"/>
    </location>
</feature>